<evidence type="ECO:0000313" key="2">
    <source>
        <dbReference type="EMBL" id="MBX51178.1"/>
    </source>
</evidence>
<feature type="compositionally biased region" description="Polar residues" evidence="1">
    <location>
        <begin position="57"/>
        <end position="74"/>
    </location>
</feature>
<dbReference type="EMBL" id="GGEC01070694">
    <property type="protein sequence ID" value="MBX51178.1"/>
    <property type="molecule type" value="Transcribed_RNA"/>
</dbReference>
<sequence>MCKNSTVSTKTEHKNMGESQNTQKQQQQHYLDFEDMSKVDRHIKIITHQRHHRETTIKISKQNLSSQSQPTTKV</sequence>
<feature type="compositionally biased region" description="Polar residues" evidence="1">
    <location>
        <begin position="17"/>
        <end position="28"/>
    </location>
</feature>
<feature type="region of interest" description="Disordered" evidence="1">
    <location>
        <begin position="1"/>
        <end position="28"/>
    </location>
</feature>
<feature type="region of interest" description="Disordered" evidence="1">
    <location>
        <begin position="48"/>
        <end position="74"/>
    </location>
</feature>
<accession>A0A2P2P8U8</accession>
<dbReference type="AlphaFoldDB" id="A0A2P2P8U8"/>
<evidence type="ECO:0000256" key="1">
    <source>
        <dbReference type="SAM" id="MobiDB-lite"/>
    </source>
</evidence>
<proteinExistence type="predicted"/>
<organism evidence="2">
    <name type="scientific">Rhizophora mucronata</name>
    <name type="common">Asiatic mangrove</name>
    <dbReference type="NCBI Taxonomy" id="61149"/>
    <lineage>
        <taxon>Eukaryota</taxon>
        <taxon>Viridiplantae</taxon>
        <taxon>Streptophyta</taxon>
        <taxon>Embryophyta</taxon>
        <taxon>Tracheophyta</taxon>
        <taxon>Spermatophyta</taxon>
        <taxon>Magnoliopsida</taxon>
        <taxon>eudicotyledons</taxon>
        <taxon>Gunneridae</taxon>
        <taxon>Pentapetalae</taxon>
        <taxon>rosids</taxon>
        <taxon>fabids</taxon>
        <taxon>Malpighiales</taxon>
        <taxon>Rhizophoraceae</taxon>
        <taxon>Rhizophora</taxon>
    </lineage>
</organism>
<name>A0A2P2P8U8_RHIMU</name>
<reference evidence="2" key="1">
    <citation type="submission" date="2018-02" db="EMBL/GenBank/DDBJ databases">
        <title>Rhizophora mucronata_Transcriptome.</title>
        <authorList>
            <person name="Meera S.P."/>
            <person name="Sreeshan A."/>
            <person name="Augustine A."/>
        </authorList>
    </citation>
    <scope>NUCLEOTIDE SEQUENCE</scope>
    <source>
        <tissue evidence="2">Leaf</tissue>
    </source>
</reference>
<protein>
    <submittedName>
        <fullName evidence="2">Uncharacterized protein</fullName>
    </submittedName>
</protein>